<dbReference type="EC" id="4.6.1.12" evidence="14"/>
<feature type="region of interest" description="2-C-methyl-D-erythritol 4-phosphate cytidylyltransferase" evidence="14">
    <location>
        <begin position="1"/>
        <end position="230"/>
    </location>
</feature>
<feature type="domain" description="2-C-methyl-D-erythritol 2,4-cyclodiphosphate synthase" evidence="15">
    <location>
        <begin position="231"/>
        <end position="383"/>
    </location>
</feature>
<dbReference type="PANTHER" id="PTHR43181">
    <property type="entry name" value="2-C-METHYL-D-ERYTHRITOL 2,4-CYCLODIPHOSPHATE SYNTHASE, CHLOROPLASTIC"/>
    <property type="match status" value="1"/>
</dbReference>
<evidence type="ECO:0000256" key="11">
    <source>
        <dbReference type="ARBA" id="ARBA00023229"/>
    </source>
</evidence>
<keyword evidence="12 14" id="KW-0456">Lyase</keyword>
<dbReference type="InterPro" id="IPR001228">
    <property type="entry name" value="IspD"/>
</dbReference>
<comment type="pathway">
    <text evidence="5 14">Isoprenoid biosynthesis; isopentenyl diphosphate biosynthesis via DXP pathway; isopentenyl diphosphate from 1-deoxy-D-xylulose 5-phosphate: step 2/6.</text>
</comment>
<dbReference type="Pfam" id="PF01128">
    <property type="entry name" value="IspD"/>
    <property type="match status" value="1"/>
</dbReference>
<dbReference type="InterPro" id="IPR018294">
    <property type="entry name" value="ISPD_synthase_CS"/>
</dbReference>
<dbReference type="InterPro" id="IPR029044">
    <property type="entry name" value="Nucleotide-diphossugar_trans"/>
</dbReference>
<dbReference type="GO" id="GO:0046872">
    <property type="term" value="F:metal ion binding"/>
    <property type="evidence" value="ECO:0007669"/>
    <property type="project" value="UniProtKB-KW"/>
</dbReference>
<comment type="caution">
    <text evidence="16">The sequence shown here is derived from an EMBL/GenBank/DDBJ whole genome shotgun (WGS) entry which is preliminary data.</text>
</comment>
<dbReference type="InterPro" id="IPR036571">
    <property type="entry name" value="MECDP_synthase_sf"/>
</dbReference>
<dbReference type="InterPro" id="IPR003526">
    <property type="entry name" value="MECDP_synthase"/>
</dbReference>
<feature type="binding site" evidence="14">
    <location>
        <position position="271"/>
    </location>
    <ligand>
        <name>a divalent metal cation</name>
        <dbReference type="ChEBI" id="CHEBI:60240"/>
    </ligand>
</feature>
<dbReference type="CDD" id="cd02516">
    <property type="entry name" value="CDP-ME_synthetase"/>
    <property type="match status" value="1"/>
</dbReference>
<accession>A0A7W9A1S2</accession>
<evidence type="ECO:0000259" key="15">
    <source>
        <dbReference type="Pfam" id="PF02542"/>
    </source>
</evidence>
<feature type="binding site" evidence="14">
    <location>
        <position position="239"/>
    </location>
    <ligand>
        <name>a divalent metal cation</name>
        <dbReference type="ChEBI" id="CHEBI:60240"/>
    </ligand>
</feature>
<dbReference type="SUPFAM" id="SSF69765">
    <property type="entry name" value="IpsF-like"/>
    <property type="match status" value="1"/>
</dbReference>
<protein>
    <recommendedName>
        <fullName evidence="14">Bifunctional enzyme IspD/IspF</fullName>
    </recommendedName>
    <domain>
        <recommendedName>
            <fullName evidence="14">2-C-methyl-D-erythritol 4-phosphate cytidylyltransferase</fullName>
            <ecNumber evidence="14">2.7.7.60</ecNumber>
        </recommendedName>
        <alternativeName>
            <fullName evidence="14">4-diphosphocytidyl-2C-methyl-D-erythritol synthase</fullName>
        </alternativeName>
        <alternativeName>
            <fullName evidence="14">MEP cytidylyltransferase</fullName>
            <shortName evidence="14">MCT</shortName>
        </alternativeName>
    </domain>
    <domain>
        <recommendedName>
            <fullName evidence="14">2-C-methyl-D-erythritol 2,4-cyclodiphosphate synthase</fullName>
            <shortName evidence="14">MECDP-synthase</shortName>
            <shortName evidence="14">MECPP-synthase</shortName>
            <shortName evidence="14">MECPS</shortName>
            <ecNumber evidence="14">4.6.1.12</ecNumber>
        </recommendedName>
    </domain>
</protein>
<dbReference type="Gene3D" id="3.30.1330.50">
    <property type="entry name" value="2-C-methyl-D-erythritol 2,4-cyclodiphosphate synthase"/>
    <property type="match status" value="1"/>
</dbReference>
<dbReference type="GO" id="GO:0050518">
    <property type="term" value="F:2-C-methyl-D-erythritol 4-phosphate cytidylyltransferase activity"/>
    <property type="evidence" value="ECO:0007669"/>
    <property type="project" value="UniProtKB-UniRule"/>
</dbReference>
<dbReference type="HAMAP" id="MF_00107">
    <property type="entry name" value="IspF"/>
    <property type="match status" value="1"/>
</dbReference>
<feature type="binding site" evidence="14">
    <location>
        <position position="237"/>
    </location>
    <ligand>
        <name>a divalent metal cation</name>
        <dbReference type="ChEBI" id="CHEBI:60240"/>
    </ligand>
</feature>
<dbReference type="UniPathway" id="UPA00056">
    <property type="reaction ID" value="UER00093"/>
</dbReference>
<dbReference type="SUPFAM" id="SSF53448">
    <property type="entry name" value="Nucleotide-diphospho-sugar transferases"/>
    <property type="match status" value="1"/>
</dbReference>
<dbReference type="EC" id="2.7.7.60" evidence="14"/>
<feature type="binding site" evidence="14">
    <location>
        <begin position="263"/>
        <end position="264"/>
    </location>
    <ligand>
        <name>4-CDP-2-C-methyl-D-erythritol 2-phosphate</name>
        <dbReference type="ChEBI" id="CHEBI:57919"/>
    </ligand>
</feature>
<feature type="binding site" evidence="14">
    <location>
        <position position="371"/>
    </location>
    <ligand>
        <name>4-CDP-2-C-methyl-D-erythritol 2-phosphate</name>
        <dbReference type="ChEBI" id="CHEBI:57919"/>
    </ligand>
</feature>
<dbReference type="PANTHER" id="PTHR43181:SF1">
    <property type="entry name" value="2-C-METHYL-D-ERYTHRITOL 2,4-CYCLODIPHOSPHATE SYNTHASE, CHLOROPLASTIC"/>
    <property type="match status" value="1"/>
</dbReference>
<evidence type="ECO:0000256" key="2">
    <source>
        <dbReference type="ARBA" id="ARBA00001282"/>
    </source>
</evidence>
<evidence type="ECO:0000256" key="10">
    <source>
        <dbReference type="ARBA" id="ARBA00022723"/>
    </source>
</evidence>
<proteinExistence type="inferred from homology"/>
<dbReference type="NCBIfam" id="TIGR00453">
    <property type="entry name" value="ispD"/>
    <property type="match status" value="1"/>
</dbReference>
<evidence type="ECO:0000256" key="8">
    <source>
        <dbReference type="ARBA" id="ARBA00022679"/>
    </source>
</evidence>
<evidence type="ECO:0000256" key="9">
    <source>
        <dbReference type="ARBA" id="ARBA00022695"/>
    </source>
</evidence>
<dbReference type="RefSeq" id="WP_123286631.1">
    <property type="nucleotide sequence ID" value="NZ_JACIJB010000001.1"/>
</dbReference>
<name>A0A7W9A1S2_9CAUL</name>
<dbReference type="NCBIfam" id="TIGR00151">
    <property type="entry name" value="ispF"/>
    <property type="match status" value="1"/>
</dbReference>
<comment type="similarity">
    <text evidence="6">Belongs to the IspF family.</text>
</comment>
<keyword evidence="10 14" id="KW-0479">Metal-binding</keyword>
<dbReference type="GO" id="GO:0008685">
    <property type="term" value="F:2-C-methyl-D-erythritol 2,4-cyclodiphosphate synthase activity"/>
    <property type="evidence" value="ECO:0007669"/>
    <property type="project" value="UniProtKB-UniRule"/>
</dbReference>
<feature type="site" description="Transition state stabilizer" evidence="14">
    <location>
        <position position="20"/>
    </location>
</feature>
<evidence type="ECO:0000256" key="13">
    <source>
        <dbReference type="ARBA" id="ARBA00023268"/>
    </source>
</evidence>
<evidence type="ECO:0000256" key="7">
    <source>
        <dbReference type="ARBA" id="ARBA00009789"/>
    </source>
</evidence>
<evidence type="ECO:0000256" key="1">
    <source>
        <dbReference type="ARBA" id="ARBA00000200"/>
    </source>
</evidence>
<dbReference type="CDD" id="cd00554">
    <property type="entry name" value="MECDP_synthase"/>
    <property type="match status" value="1"/>
</dbReference>
<dbReference type="GO" id="GO:0019288">
    <property type="term" value="P:isopentenyl diphosphate biosynthetic process, methylerythritol 4-phosphate pathway"/>
    <property type="evidence" value="ECO:0007669"/>
    <property type="project" value="UniProtKB-UniRule"/>
</dbReference>
<evidence type="ECO:0000313" key="16">
    <source>
        <dbReference type="EMBL" id="MBB5659642.1"/>
    </source>
</evidence>
<dbReference type="PROSITE" id="PS01350">
    <property type="entry name" value="ISPF"/>
    <property type="match status" value="1"/>
</dbReference>
<dbReference type="OrthoDB" id="9804336at2"/>
<dbReference type="GO" id="GO:0016114">
    <property type="term" value="P:terpenoid biosynthetic process"/>
    <property type="evidence" value="ECO:0007669"/>
    <property type="project" value="InterPro"/>
</dbReference>
<dbReference type="NCBIfam" id="NF006899">
    <property type="entry name" value="PRK09382.1"/>
    <property type="match status" value="1"/>
</dbReference>
<comment type="catalytic activity">
    <reaction evidence="1 14">
        <text>4-CDP-2-C-methyl-D-erythritol 2-phosphate = 2-C-methyl-D-erythritol 2,4-cyclic diphosphate + CMP</text>
        <dbReference type="Rhea" id="RHEA:23864"/>
        <dbReference type="ChEBI" id="CHEBI:57919"/>
        <dbReference type="ChEBI" id="CHEBI:58483"/>
        <dbReference type="ChEBI" id="CHEBI:60377"/>
        <dbReference type="EC" id="4.6.1.12"/>
    </reaction>
</comment>
<gene>
    <name evidence="14" type="primary">ispDF</name>
    <name evidence="16" type="ORF">FHS65_000360</name>
</gene>
<evidence type="ECO:0000313" key="17">
    <source>
        <dbReference type="Proteomes" id="UP000548978"/>
    </source>
</evidence>
<evidence type="ECO:0000256" key="5">
    <source>
        <dbReference type="ARBA" id="ARBA00004787"/>
    </source>
</evidence>
<dbReference type="InterPro" id="IPR034683">
    <property type="entry name" value="IspD/TarI"/>
</dbReference>
<evidence type="ECO:0000256" key="6">
    <source>
        <dbReference type="ARBA" id="ARBA00008480"/>
    </source>
</evidence>
<feature type="binding site" evidence="14">
    <location>
        <begin position="361"/>
        <end position="364"/>
    </location>
    <ligand>
        <name>4-CDP-2-C-methyl-D-erythritol 2-phosphate</name>
        <dbReference type="ChEBI" id="CHEBI:57919"/>
    </ligand>
</feature>
<feature type="binding site" evidence="14">
    <location>
        <position position="368"/>
    </location>
    <ligand>
        <name>4-CDP-2-C-methyl-D-erythritol 2-phosphate</name>
        <dbReference type="ChEBI" id="CHEBI:57919"/>
    </ligand>
</feature>
<dbReference type="HAMAP" id="MF_00108">
    <property type="entry name" value="IspD"/>
    <property type="match status" value="1"/>
</dbReference>
<comment type="similarity">
    <text evidence="14">In the C-terminal section; belongs to the IspF family.</text>
</comment>
<dbReference type="HAMAP" id="MF_01520">
    <property type="entry name" value="IspDF"/>
    <property type="match status" value="1"/>
</dbReference>
<evidence type="ECO:0000256" key="14">
    <source>
        <dbReference type="HAMAP-Rule" id="MF_01520"/>
    </source>
</evidence>
<comment type="caution">
    <text evidence="14">Lacks conserved residue(s) required for the propagation of feature annotation.</text>
</comment>
<keyword evidence="9 14" id="KW-0548">Nucleotidyltransferase</keyword>
<evidence type="ECO:0000256" key="12">
    <source>
        <dbReference type="ARBA" id="ARBA00023239"/>
    </source>
</evidence>
<keyword evidence="8 14" id="KW-0808">Transferase</keyword>
<feature type="site" description="Transition state stabilizer" evidence="14">
    <location>
        <position position="263"/>
    </location>
</feature>
<feature type="site" description="Positions MEP for the nucleophilic attack" evidence="14">
    <location>
        <position position="152"/>
    </location>
</feature>
<dbReference type="InterPro" id="IPR026596">
    <property type="entry name" value="IspD/F"/>
</dbReference>
<comment type="similarity">
    <text evidence="7">Belongs to the IspD/TarI cytidylyltransferase family. IspD subfamily.</text>
</comment>
<feature type="site" description="Transition state stabilizer" evidence="14">
    <location>
        <position position="15"/>
    </location>
</feature>
<evidence type="ECO:0000256" key="4">
    <source>
        <dbReference type="ARBA" id="ARBA00004709"/>
    </source>
</evidence>
<organism evidence="16 17">
    <name type="scientific">Brevundimonas halotolerans</name>
    <dbReference type="NCBI Taxonomy" id="69670"/>
    <lineage>
        <taxon>Bacteria</taxon>
        <taxon>Pseudomonadati</taxon>
        <taxon>Pseudomonadota</taxon>
        <taxon>Alphaproteobacteria</taxon>
        <taxon>Caulobacterales</taxon>
        <taxon>Caulobacteraceae</taxon>
        <taxon>Brevundimonas</taxon>
    </lineage>
</organism>
<keyword evidence="11 14" id="KW-0414">Isoprene biosynthesis</keyword>
<dbReference type="InterPro" id="IPR020555">
    <property type="entry name" value="MECDP_synthase_CS"/>
</dbReference>
<comment type="pathway">
    <text evidence="4 14">Isoprenoid biosynthesis; isopentenyl diphosphate biosynthesis via DXP pathway; isopentenyl diphosphate from 1-deoxy-D-xylulose 5-phosphate: step 4/6.</text>
</comment>
<keyword evidence="17" id="KW-1185">Reference proteome</keyword>
<comment type="catalytic activity">
    <reaction evidence="2 14">
        <text>2-C-methyl-D-erythritol 4-phosphate + CTP + H(+) = 4-CDP-2-C-methyl-D-erythritol + diphosphate</text>
        <dbReference type="Rhea" id="RHEA:13429"/>
        <dbReference type="ChEBI" id="CHEBI:15378"/>
        <dbReference type="ChEBI" id="CHEBI:33019"/>
        <dbReference type="ChEBI" id="CHEBI:37563"/>
        <dbReference type="ChEBI" id="CHEBI:57823"/>
        <dbReference type="ChEBI" id="CHEBI:58262"/>
        <dbReference type="EC" id="2.7.7.60"/>
    </reaction>
</comment>
<dbReference type="Gene3D" id="3.90.550.10">
    <property type="entry name" value="Spore Coat Polysaccharide Biosynthesis Protein SpsA, Chain A"/>
    <property type="match status" value="1"/>
</dbReference>
<feature type="binding site" evidence="14">
    <location>
        <begin position="237"/>
        <end position="239"/>
    </location>
    <ligand>
        <name>4-CDP-2-C-methyl-D-erythritol 2-phosphate</name>
        <dbReference type="ChEBI" id="CHEBI:57919"/>
    </ligand>
</feature>
<evidence type="ECO:0000256" key="3">
    <source>
        <dbReference type="ARBA" id="ARBA00001968"/>
    </source>
</evidence>
<dbReference type="EMBL" id="JACIJB010000001">
    <property type="protein sequence ID" value="MBB5659642.1"/>
    <property type="molecule type" value="Genomic_DNA"/>
</dbReference>
<feature type="site" description="Positions MEP for the nucleophilic attack" evidence="14">
    <location>
        <position position="207"/>
    </location>
</feature>
<dbReference type="AlphaFoldDB" id="A0A7W9A1S2"/>
<reference evidence="16 17" key="1">
    <citation type="submission" date="2020-08" db="EMBL/GenBank/DDBJ databases">
        <title>Genomic Encyclopedia of Type Strains, Phase IV (KMG-IV): sequencing the most valuable type-strain genomes for metagenomic binning, comparative biology and taxonomic classification.</title>
        <authorList>
            <person name="Goeker M."/>
        </authorList>
    </citation>
    <scope>NUCLEOTIDE SEQUENCE [LARGE SCALE GENOMIC DNA]</scope>
    <source>
        <strain evidence="16 17">DSM 24448</strain>
    </source>
</reference>
<comment type="cofactor">
    <cofactor evidence="3 14">
        <name>a divalent metal cation</name>
        <dbReference type="ChEBI" id="CHEBI:60240"/>
    </cofactor>
</comment>
<keyword evidence="13 14" id="KW-0511">Multifunctional enzyme</keyword>
<feature type="site" description="Transition state stabilizer" evidence="14">
    <location>
        <position position="362"/>
    </location>
</feature>
<dbReference type="PROSITE" id="PS01295">
    <property type="entry name" value="ISPD"/>
    <property type="match status" value="1"/>
</dbReference>
<sequence>MRFQAVVVAAGSGSRAGVEKPWAALAGVPVLRWSVRALLDAGAADVVVVVGPHRLADVGDALAGLTGWRAVEGGATRAESVLRGLDAIEAADLAGADTPVLIHDAARPFLERAVIDRLIDALGDADGAVPALPAVDSLRRGDEAGLGDSVDRDGLFRAQTPQAFRLATVRAALTDWPGETPPTDEAEAVRAAGGRVVLVAGDPRLFKLTYPEDFIMAEALAAGLTPPSVTRVGQGFDVHRWGPGTSVWLCGVEMPHDRTLIGHSDADAGLHALTDAILGAMGDGDIGDHFPPSDPQWKGASSDRFLVHAVQRLAARGGQLVHVDVTLICEEPKIKPHRQAMRERMAELCGLRLDGVSVKATTTEQLGFTGRGEGLAAQAVATITLPASR</sequence>
<dbReference type="Proteomes" id="UP000548978">
    <property type="component" value="Unassembled WGS sequence"/>
</dbReference>
<dbReference type="Pfam" id="PF02542">
    <property type="entry name" value="YgbB"/>
    <property type="match status" value="1"/>
</dbReference>
<comment type="similarity">
    <text evidence="14">In the N-terminal section; belongs to the IspD/TarI cytidylyltransferase family. IspD subfamily.</text>
</comment>
<feature type="binding site" evidence="14">
    <location>
        <begin position="285"/>
        <end position="287"/>
    </location>
    <ligand>
        <name>4-CDP-2-C-methyl-D-erythritol 2-phosphate</name>
        <dbReference type="ChEBI" id="CHEBI:57919"/>
    </ligand>
</feature>
<comment type="function">
    <text evidence="14">Bifunctional enzyme that catalyzes the formation of 4-diphosphocytidyl-2-C-methyl-D-erythritol from CTP and 2-C-methyl-D-erythritol 4-phosphate (MEP) (IspD), and catalyzes the conversion of 4-diphosphocytidyl-2-C-methyl-D-erythritol 2-phosphate (CDP-ME2P) to 2-C-methyl-D-erythritol 2,4-cyclodiphosphate (ME-CPP) with a corresponding release of cytidine 5-monophosphate (CMP) (IspF).</text>
</comment>
<feature type="region of interest" description="2-C-methyl-D-erythritol 2,4-cyclodiphosphate synthase" evidence="14">
    <location>
        <begin position="231"/>
        <end position="389"/>
    </location>
</feature>